<feature type="binding site" evidence="8">
    <location>
        <position position="71"/>
    </location>
    <ligand>
        <name>Mg(2+)</name>
        <dbReference type="ChEBI" id="CHEBI:18420"/>
        <label>1</label>
        <note>catalytic</note>
    </ligand>
</feature>
<dbReference type="Pfam" id="PF00459">
    <property type="entry name" value="Inositol_P"/>
    <property type="match status" value="1"/>
</dbReference>
<dbReference type="InterPro" id="IPR020583">
    <property type="entry name" value="Inositol_monoP_metal-BS"/>
</dbReference>
<evidence type="ECO:0000256" key="6">
    <source>
        <dbReference type="ARBA" id="ARBA00041694"/>
    </source>
</evidence>
<evidence type="ECO:0000256" key="1">
    <source>
        <dbReference type="ARBA" id="ARBA00001033"/>
    </source>
</evidence>
<keyword evidence="4 8" id="KW-0479">Metal-binding</keyword>
<evidence type="ECO:0000313" key="9">
    <source>
        <dbReference type="EMBL" id="PSB29472.1"/>
    </source>
</evidence>
<comment type="caution">
    <text evidence="9">The sequence shown here is derived from an EMBL/GenBank/DDBJ whole genome shotgun (WGS) entry which is preliminary data.</text>
</comment>
<feature type="binding site" evidence="8">
    <location>
        <position position="95"/>
    </location>
    <ligand>
        <name>Mg(2+)</name>
        <dbReference type="ChEBI" id="CHEBI:18420"/>
        <label>1</label>
        <note>catalytic</note>
    </ligand>
</feature>
<dbReference type="PANTHER" id="PTHR43028:SF1">
    <property type="entry name" value="AMMONIUM TRANSPORT PROTEIN"/>
    <property type="match status" value="1"/>
</dbReference>
<sequence length="284" mass="30957">MHAAELQELLTIARSIGWGAADILLNVQHLDLNVQDSGDGPVTAADTAVDAYILNNLHASLGRREFAYLTEETYKTQPLEERLSKPLVWVIDPLDGTKDFIKGTGEYAVHIALLEDDRPVLAVVACPAAGTLYFATLGGGTFVERQHETPVPIHVSQRKQLAELTIVASRSHRDERLNQLLQRFPVQQQRSRGSVGGKIAAILEQQADIYLSLSGTSAPKDWDLAAPELILTEAGGRFTHFDGSLLHYNQEDVSQWGGLVASNGHCHDQLCAEAVRLLAAIDAP</sequence>
<organism evidence="9 10">
    <name type="scientific">Stenomitos frigidus ULC18</name>
    <dbReference type="NCBI Taxonomy" id="2107698"/>
    <lineage>
        <taxon>Bacteria</taxon>
        <taxon>Bacillati</taxon>
        <taxon>Cyanobacteriota</taxon>
        <taxon>Cyanophyceae</taxon>
        <taxon>Leptolyngbyales</taxon>
        <taxon>Leptolyngbyaceae</taxon>
        <taxon>Stenomitos</taxon>
    </lineage>
</organism>
<protein>
    <recommendedName>
        <fullName evidence="3">inositol-phosphate phosphatase</fullName>
        <ecNumber evidence="3">3.1.3.25</ecNumber>
    </recommendedName>
    <alternativeName>
        <fullName evidence="6">3'(2'),5-bisphosphonucleoside 3'(2')-phosphohydrolase</fullName>
    </alternativeName>
    <alternativeName>
        <fullName evidence="7">DPNPase</fullName>
    </alternativeName>
</protein>
<dbReference type="PRINTS" id="PR00377">
    <property type="entry name" value="IMPHPHTASES"/>
</dbReference>
<dbReference type="GO" id="GO:0046854">
    <property type="term" value="P:phosphatidylinositol phosphate biosynthetic process"/>
    <property type="evidence" value="ECO:0007669"/>
    <property type="project" value="InterPro"/>
</dbReference>
<name>A0A2T1E9P4_9CYAN</name>
<dbReference type="GO" id="GO:0052834">
    <property type="term" value="F:inositol monophosphate phosphatase activity"/>
    <property type="evidence" value="ECO:0007669"/>
    <property type="project" value="UniProtKB-EC"/>
</dbReference>
<dbReference type="Proteomes" id="UP000239576">
    <property type="component" value="Unassembled WGS sequence"/>
</dbReference>
<evidence type="ECO:0000256" key="2">
    <source>
        <dbReference type="ARBA" id="ARBA00001625"/>
    </source>
</evidence>
<feature type="binding site" evidence="8">
    <location>
        <position position="92"/>
    </location>
    <ligand>
        <name>Mg(2+)</name>
        <dbReference type="ChEBI" id="CHEBI:18420"/>
        <label>1</label>
        <note>catalytic</note>
    </ligand>
</feature>
<dbReference type="EC" id="3.1.3.25" evidence="3"/>
<comment type="catalytic activity">
    <reaction evidence="1">
        <text>a myo-inositol phosphate + H2O = myo-inositol + phosphate</text>
        <dbReference type="Rhea" id="RHEA:24056"/>
        <dbReference type="ChEBI" id="CHEBI:15377"/>
        <dbReference type="ChEBI" id="CHEBI:17268"/>
        <dbReference type="ChEBI" id="CHEBI:43474"/>
        <dbReference type="ChEBI" id="CHEBI:84139"/>
        <dbReference type="EC" id="3.1.3.25"/>
    </reaction>
</comment>
<evidence type="ECO:0000256" key="5">
    <source>
        <dbReference type="ARBA" id="ARBA00022842"/>
    </source>
</evidence>
<dbReference type="InterPro" id="IPR000760">
    <property type="entry name" value="Inositol_monophosphatase-like"/>
</dbReference>
<evidence type="ECO:0000256" key="4">
    <source>
        <dbReference type="ARBA" id="ARBA00022723"/>
    </source>
</evidence>
<dbReference type="PANTHER" id="PTHR43028">
    <property type="entry name" value="3'(2'),5'-BISPHOSPHATE NUCLEOTIDASE 1"/>
    <property type="match status" value="1"/>
</dbReference>
<evidence type="ECO:0000313" key="10">
    <source>
        <dbReference type="Proteomes" id="UP000239576"/>
    </source>
</evidence>
<dbReference type="GO" id="GO:0046872">
    <property type="term" value="F:metal ion binding"/>
    <property type="evidence" value="ECO:0007669"/>
    <property type="project" value="UniProtKB-KW"/>
</dbReference>
<dbReference type="PROSITE" id="PS00630">
    <property type="entry name" value="IMP_2"/>
    <property type="match status" value="1"/>
</dbReference>
<keyword evidence="10" id="KW-1185">Reference proteome</keyword>
<dbReference type="CDD" id="cd01638">
    <property type="entry name" value="CysQ"/>
    <property type="match status" value="1"/>
</dbReference>
<evidence type="ECO:0000256" key="8">
    <source>
        <dbReference type="PIRSR" id="PIRSR600760-2"/>
    </source>
</evidence>
<dbReference type="InterPro" id="IPR050725">
    <property type="entry name" value="CysQ/Inositol_MonoPase"/>
</dbReference>
<evidence type="ECO:0000256" key="7">
    <source>
        <dbReference type="ARBA" id="ARBA00042530"/>
    </source>
</evidence>
<dbReference type="Gene3D" id="3.30.540.10">
    <property type="entry name" value="Fructose-1,6-Bisphosphatase, subunit A, domain 1"/>
    <property type="match status" value="1"/>
</dbReference>
<keyword evidence="5 8" id="KW-0460">Magnesium</keyword>
<evidence type="ECO:0000256" key="3">
    <source>
        <dbReference type="ARBA" id="ARBA00013106"/>
    </source>
</evidence>
<dbReference type="GO" id="GO:0050427">
    <property type="term" value="P:3'-phosphoadenosine 5'-phosphosulfate metabolic process"/>
    <property type="evidence" value="ECO:0007669"/>
    <property type="project" value="TreeGrafter"/>
</dbReference>
<comment type="catalytic activity">
    <reaction evidence="2">
        <text>adenosine 3',5'-bisphosphate + H2O = AMP + phosphate</text>
        <dbReference type="Rhea" id="RHEA:10040"/>
        <dbReference type="ChEBI" id="CHEBI:15377"/>
        <dbReference type="ChEBI" id="CHEBI:43474"/>
        <dbReference type="ChEBI" id="CHEBI:58343"/>
        <dbReference type="ChEBI" id="CHEBI:456215"/>
        <dbReference type="EC" id="3.1.3.7"/>
    </reaction>
</comment>
<dbReference type="Gene3D" id="3.40.190.80">
    <property type="match status" value="1"/>
</dbReference>
<gene>
    <name evidence="9" type="ORF">C7B82_11430</name>
</gene>
<dbReference type="OrthoDB" id="9772456at2"/>
<accession>A0A2T1E9P4</accession>
<dbReference type="GO" id="GO:0008441">
    <property type="term" value="F:3'(2'),5'-bisphosphate nucleotidase activity"/>
    <property type="evidence" value="ECO:0007669"/>
    <property type="project" value="UniProtKB-EC"/>
</dbReference>
<dbReference type="PROSITE" id="PS00629">
    <property type="entry name" value="IMP_1"/>
    <property type="match status" value="1"/>
</dbReference>
<reference evidence="10" key="1">
    <citation type="submission" date="2018-02" db="EMBL/GenBank/DDBJ databases">
        <authorList>
            <person name="Moore K."/>
            <person name="Momper L."/>
        </authorList>
    </citation>
    <scope>NUCLEOTIDE SEQUENCE [LARGE SCALE GENOMIC DNA]</scope>
    <source>
        <strain evidence="10">ULC18</strain>
    </source>
</reference>
<reference evidence="9 10" key="2">
    <citation type="submission" date="2018-03" db="EMBL/GenBank/DDBJ databases">
        <title>The ancient ancestry and fast evolution of plastids.</title>
        <authorList>
            <person name="Moore K.R."/>
            <person name="Magnabosco C."/>
            <person name="Momper L."/>
            <person name="Gold D.A."/>
            <person name="Bosak T."/>
            <person name="Fournier G.P."/>
        </authorList>
    </citation>
    <scope>NUCLEOTIDE SEQUENCE [LARGE SCALE GENOMIC DNA]</scope>
    <source>
        <strain evidence="9 10">ULC18</strain>
    </source>
</reference>
<feature type="binding site" evidence="8">
    <location>
        <position position="94"/>
    </location>
    <ligand>
        <name>Mg(2+)</name>
        <dbReference type="ChEBI" id="CHEBI:18420"/>
        <label>1</label>
        <note>catalytic</note>
    </ligand>
</feature>
<proteinExistence type="predicted"/>
<dbReference type="AlphaFoldDB" id="A0A2T1E9P4"/>
<dbReference type="GO" id="GO:0000103">
    <property type="term" value="P:sulfate assimilation"/>
    <property type="evidence" value="ECO:0007669"/>
    <property type="project" value="TreeGrafter"/>
</dbReference>
<dbReference type="SUPFAM" id="SSF56655">
    <property type="entry name" value="Carbohydrate phosphatase"/>
    <property type="match status" value="1"/>
</dbReference>
<feature type="binding site" evidence="8">
    <location>
        <position position="223"/>
    </location>
    <ligand>
        <name>Mg(2+)</name>
        <dbReference type="ChEBI" id="CHEBI:18420"/>
        <label>1</label>
        <note>catalytic</note>
    </ligand>
</feature>
<dbReference type="EMBL" id="PVWK01000062">
    <property type="protein sequence ID" value="PSB29472.1"/>
    <property type="molecule type" value="Genomic_DNA"/>
</dbReference>
<dbReference type="InterPro" id="IPR020550">
    <property type="entry name" value="Inositol_monophosphatase_CS"/>
</dbReference>
<comment type="cofactor">
    <cofactor evidence="8">
        <name>Mg(2+)</name>
        <dbReference type="ChEBI" id="CHEBI:18420"/>
    </cofactor>
</comment>